<evidence type="ECO:0000256" key="4">
    <source>
        <dbReference type="ARBA" id="ARBA00022989"/>
    </source>
</evidence>
<keyword evidence="5 6" id="KW-0472">Membrane</keyword>
<dbReference type="GO" id="GO:0006888">
    <property type="term" value="P:endoplasmic reticulum to Golgi vesicle-mediated transport"/>
    <property type="evidence" value="ECO:0007669"/>
    <property type="project" value="InterPro"/>
</dbReference>
<dbReference type="Proteomes" id="UP000677054">
    <property type="component" value="Unassembled WGS sequence"/>
</dbReference>
<evidence type="ECO:0000313" key="9">
    <source>
        <dbReference type="EMBL" id="CAD7253788.1"/>
    </source>
</evidence>
<gene>
    <name evidence="9" type="ORF">DSTB1V02_LOCUS13535</name>
</gene>
<dbReference type="PANTHER" id="PTHR21236">
    <property type="entry name" value="GOLGI MEMBRANE PROTEIN YIP1"/>
    <property type="match status" value="1"/>
</dbReference>
<evidence type="ECO:0000256" key="2">
    <source>
        <dbReference type="ARBA" id="ARBA00010596"/>
    </source>
</evidence>
<evidence type="ECO:0000256" key="1">
    <source>
        <dbReference type="ARBA" id="ARBA00004141"/>
    </source>
</evidence>
<comment type="caution">
    <text evidence="6">Lacks conserved residue(s) required for the propagation of feature annotation.</text>
</comment>
<protein>
    <recommendedName>
        <fullName evidence="6">Protein YIPF</fullName>
    </recommendedName>
</protein>
<feature type="transmembrane region" description="Helical" evidence="6">
    <location>
        <begin position="219"/>
        <end position="236"/>
    </location>
</feature>
<evidence type="ECO:0000256" key="6">
    <source>
        <dbReference type="RuleBase" id="RU361264"/>
    </source>
</evidence>
<dbReference type="EMBL" id="LR906205">
    <property type="protein sequence ID" value="CAD7253788.1"/>
    <property type="molecule type" value="Genomic_DNA"/>
</dbReference>
<feature type="transmembrane region" description="Helical" evidence="6">
    <location>
        <begin position="128"/>
        <end position="146"/>
    </location>
</feature>
<evidence type="ECO:0000256" key="7">
    <source>
        <dbReference type="SAM" id="MobiDB-lite"/>
    </source>
</evidence>
<sequence length="241" mass="26983">MKTSGNADMNPDMGIDLDEGVEGELTVPGEISSRSTHPGGKPEYNTLDEPIKETVLDENVLSPLQLRDLRAVGSKFYHVLYPKQKKALLKDWDLWGPLILCSIMAMMLQESTHDANRNDHGGPEFAEVFVIVWIGSIIVTVNSKLLGGTLSFFQSVCVLGYCLLPPAIALLLCRIILFWAQTSFLFALRFLIAILGFTWATYASLIFLGDSQPPTKRFLALYPIFLFYFVISWLIISHTHI</sequence>
<evidence type="ECO:0000256" key="5">
    <source>
        <dbReference type="ARBA" id="ARBA00023136"/>
    </source>
</evidence>
<comment type="subcellular location">
    <subcellularLocation>
        <location evidence="6">Golgi apparatus membrane</location>
        <topology evidence="6">Multi-pass membrane protein</topology>
    </subcellularLocation>
    <subcellularLocation>
        <location evidence="1">Membrane</location>
        <topology evidence="1">Multi-pass membrane protein</topology>
    </subcellularLocation>
</comment>
<dbReference type="AlphaFoldDB" id="A0A7R9AH30"/>
<reference evidence="9" key="1">
    <citation type="submission" date="2020-11" db="EMBL/GenBank/DDBJ databases">
        <authorList>
            <person name="Tran Van P."/>
        </authorList>
    </citation>
    <scope>NUCLEOTIDE SEQUENCE</scope>
</reference>
<dbReference type="InterPro" id="IPR045231">
    <property type="entry name" value="Yip1/4-like"/>
</dbReference>
<dbReference type="GO" id="GO:0005802">
    <property type="term" value="C:trans-Golgi network"/>
    <property type="evidence" value="ECO:0007669"/>
    <property type="project" value="TreeGrafter"/>
</dbReference>
<feature type="transmembrane region" description="Helical" evidence="6">
    <location>
        <begin position="186"/>
        <end position="207"/>
    </location>
</feature>
<name>A0A7R9AH30_9CRUS</name>
<dbReference type="EMBL" id="CAJPEV010006688">
    <property type="protein sequence ID" value="CAG0904302.1"/>
    <property type="molecule type" value="Genomic_DNA"/>
</dbReference>
<keyword evidence="4 6" id="KW-1133">Transmembrane helix</keyword>
<feature type="domain" description="Yip1" evidence="8">
    <location>
        <begin position="88"/>
        <end position="234"/>
    </location>
</feature>
<feature type="transmembrane region" description="Helical" evidence="6">
    <location>
        <begin position="158"/>
        <end position="180"/>
    </location>
</feature>
<feature type="region of interest" description="Disordered" evidence="7">
    <location>
        <begin position="28"/>
        <end position="47"/>
    </location>
</feature>
<dbReference type="InterPro" id="IPR006977">
    <property type="entry name" value="Yip1_dom"/>
</dbReference>
<accession>A0A7R9AH30</accession>
<proteinExistence type="inferred from homology"/>
<dbReference type="OrthoDB" id="411251at2759"/>
<dbReference type="Pfam" id="PF04893">
    <property type="entry name" value="Yip1"/>
    <property type="match status" value="1"/>
</dbReference>
<keyword evidence="10" id="KW-1185">Reference proteome</keyword>
<comment type="similarity">
    <text evidence="2 6">Belongs to the YIP1 family.</text>
</comment>
<dbReference type="GO" id="GO:0000139">
    <property type="term" value="C:Golgi membrane"/>
    <property type="evidence" value="ECO:0007669"/>
    <property type="project" value="UniProtKB-SubCell"/>
</dbReference>
<evidence type="ECO:0000256" key="3">
    <source>
        <dbReference type="ARBA" id="ARBA00022692"/>
    </source>
</evidence>
<dbReference type="PANTHER" id="PTHR21236:SF1">
    <property type="entry name" value="PROTEIN YIPF6"/>
    <property type="match status" value="1"/>
</dbReference>
<evidence type="ECO:0000259" key="8">
    <source>
        <dbReference type="Pfam" id="PF04893"/>
    </source>
</evidence>
<keyword evidence="3 6" id="KW-0812">Transmembrane</keyword>
<evidence type="ECO:0000313" key="10">
    <source>
        <dbReference type="Proteomes" id="UP000677054"/>
    </source>
</evidence>
<organism evidence="9">
    <name type="scientific">Darwinula stevensoni</name>
    <dbReference type="NCBI Taxonomy" id="69355"/>
    <lineage>
        <taxon>Eukaryota</taxon>
        <taxon>Metazoa</taxon>
        <taxon>Ecdysozoa</taxon>
        <taxon>Arthropoda</taxon>
        <taxon>Crustacea</taxon>
        <taxon>Oligostraca</taxon>
        <taxon>Ostracoda</taxon>
        <taxon>Podocopa</taxon>
        <taxon>Podocopida</taxon>
        <taxon>Darwinulocopina</taxon>
        <taxon>Darwinuloidea</taxon>
        <taxon>Darwinulidae</taxon>
        <taxon>Darwinula</taxon>
    </lineage>
</organism>